<feature type="region of interest" description="Disordered" evidence="9">
    <location>
        <begin position="393"/>
        <end position="431"/>
    </location>
</feature>
<name>A0A1X2GQJ5_9FUNG</name>
<evidence type="ECO:0000256" key="3">
    <source>
        <dbReference type="ARBA" id="ARBA00022723"/>
    </source>
</evidence>
<dbReference type="Pfam" id="PF13639">
    <property type="entry name" value="zf-RING_2"/>
    <property type="match status" value="1"/>
</dbReference>
<evidence type="ECO:0000256" key="1">
    <source>
        <dbReference type="ARBA" id="ARBA00004370"/>
    </source>
</evidence>
<dbReference type="AlphaFoldDB" id="A0A1X2GQJ5"/>
<evidence type="ECO:0000256" key="8">
    <source>
        <dbReference type="PROSITE-ProRule" id="PRU00175"/>
    </source>
</evidence>
<evidence type="ECO:0000256" key="4">
    <source>
        <dbReference type="ARBA" id="ARBA00022771"/>
    </source>
</evidence>
<keyword evidence="4 8" id="KW-0863">Zinc-finger</keyword>
<protein>
    <recommendedName>
        <fullName evidence="12">RING-type domain-containing protein</fullName>
    </recommendedName>
</protein>
<evidence type="ECO:0000256" key="5">
    <source>
        <dbReference type="ARBA" id="ARBA00022833"/>
    </source>
</evidence>
<organism evidence="13 14">
    <name type="scientific">Hesseltinella vesiculosa</name>
    <dbReference type="NCBI Taxonomy" id="101127"/>
    <lineage>
        <taxon>Eukaryota</taxon>
        <taxon>Fungi</taxon>
        <taxon>Fungi incertae sedis</taxon>
        <taxon>Mucoromycota</taxon>
        <taxon>Mucoromycotina</taxon>
        <taxon>Mucoromycetes</taxon>
        <taxon>Mucorales</taxon>
        <taxon>Cunninghamellaceae</taxon>
        <taxon>Hesseltinella</taxon>
    </lineage>
</organism>
<dbReference type="SMART" id="SM00184">
    <property type="entry name" value="RING"/>
    <property type="match status" value="1"/>
</dbReference>
<reference evidence="13 14" key="1">
    <citation type="submission" date="2016-07" db="EMBL/GenBank/DDBJ databases">
        <title>Pervasive Adenine N6-methylation of Active Genes in Fungi.</title>
        <authorList>
            <consortium name="DOE Joint Genome Institute"/>
            <person name="Mondo S.J."/>
            <person name="Dannebaum R.O."/>
            <person name="Kuo R.C."/>
            <person name="Labutti K."/>
            <person name="Haridas S."/>
            <person name="Kuo A."/>
            <person name="Salamov A."/>
            <person name="Ahrendt S.R."/>
            <person name="Lipzen A."/>
            <person name="Sullivan W."/>
            <person name="Andreopoulos W.B."/>
            <person name="Clum A."/>
            <person name="Lindquist E."/>
            <person name="Daum C."/>
            <person name="Ramamoorthy G.K."/>
            <person name="Gryganskyi A."/>
            <person name="Culley D."/>
            <person name="Magnuson J.K."/>
            <person name="James T.Y."/>
            <person name="O'Malley M.A."/>
            <person name="Stajich J.E."/>
            <person name="Spatafora J.W."/>
            <person name="Visel A."/>
            <person name="Grigoriev I.V."/>
        </authorList>
    </citation>
    <scope>NUCLEOTIDE SEQUENCE [LARGE SCALE GENOMIC DNA]</scope>
    <source>
        <strain evidence="13 14">NRRL 3301</strain>
    </source>
</reference>
<gene>
    <name evidence="13" type="ORF">DM01DRAFT_1332900</name>
</gene>
<keyword evidence="11" id="KW-0732">Signal</keyword>
<dbReference type="SUPFAM" id="SSF57850">
    <property type="entry name" value="RING/U-box"/>
    <property type="match status" value="1"/>
</dbReference>
<accession>A0A1X2GQJ5</accession>
<dbReference type="Gene3D" id="3.30.40.10">
    <property type="entry name" value="Zinc/RING finger domain, C3HC4 (zinc finger)"/>
    <property type="match status" value="1"/>
</dbReference>
<keyword evidence="6 10" id="KW-1133">Transmembrane helix</keyword>
<dbReference type="PROSITE" id="PS50089">
    <property type="entry name" value="ZF_RING_2"/>
    <property type="match status" value="1"/>
</dbReference>
<evidence type="ECO:0000256" key="9">
    <source>
        <dbReference type="SAM" id="MobiDB-lite"/>
    </source>
</evidence>
<evidence type="ECO:0000313" key="14">
    <source>
        <dbReference type="Proteomes" id="UP000242146"/>
    </source>
</evidence>
<keyword evidence="2 10" id="KW-0812">Transmembrane</keyword>
<keyword evidence="3" id="KW-0479">Metal-binding</keyword>
<dbReference type="PANTHER" id="PTHR46539">
    <property type="entry name" value="E3 UBIQUITIN-PROTEIN LIGASE ATL42"/>
    <property type="match status" value="1"/>
</dbReference>
<keyword evidence="14" id="KW-1185">Reference proteome</keyword>
<comment type="subcellular location">
    <subcellularLocation>
        <location evidence="1">Membrane</location>
    </subcellularLocation>
</comment>
<feature type="compositionally biased region" description="Polar residues" evidence="9">
    <location>
        <begin position="400"/>
        <end position="419"/>
    </location>
</feature>
<feature type="domain" description="RING-type" evidence="12">
    <location>
        <begin position="336"/>
        <end position="379"/>
    </location>
</feature>
<dbReference type="InterPro" id="IPR013083">
    <property type="entry name" value="Znf_RING/FYVE/PHD"/>
</dbReference>
<feature type="chain" id="PRO_5012981935" description="RING-type domain-containing protein" evidence="11">
    <location>
        <begin position="20"/>
        <end position="431"/>
    </location>
</feature>
<keyword evidence="7 10" id="KW-0472">Membrane</keyword>
<evidence type="ECO:0000256" key="10">
    <source>
        <dbReference type="SAM" id="Phobius"/>
    </source>
</evidence>
<dbReference type="InterPro" id="IPR017907">
    <property type="entry name" value="Znf_RING_CS"/>
</dbReference>
<dbReference type="OrthoDB" id="8062037at2759"/>
<dbReference type="Proteomes" id="UP000242146">
    <property type="component" value="Unassembled WGS sequence"/>
</dbReference>
<feature type="transmembrane region" description="Helical" evidence="10">
    <location>
        <begin position="261"/>
        <end position="282"/>
    </location>
</feature>
<sequence>MVVLEWLILLTIVCSLVDSQSTENPQFWQLPILFNASTANLVPIHAAARLARSPDFQVVFASNDLKIQYKRILVILDDTCTKNISLLTLEKWNQGHLMDPGVQDLPKMALVLRGNCTWKGKLDNLMTLSSQFNLNIDSMLIYDNDTRNLSDPFTMVSSSDAASYFINPPGLSADRNVSNMPDNDLVGATNATVPIAIYFAPFAYGNYLINCNKSSVLSNAGQVALDTPQTSMFYQMVPLFTGIQWQNAPGYENLWTTSRGYLAYVIALVLLFLIAIVLLRWWRVRKLTDVVQQQEQYHQTYIMHQRTHEPDPLPIDVIQGILVVTFTADRVKNASCAICLDDFVENKSAVRLLPCNHGFCVNCIDQWLSQKSCLCPICKYDCLPEELRQQRDQSRRLQSTTPDQPQEVTVVNMTSLHSDTSPPQPVSTPPQ</sequence>
<evidence type="ECO:0000256" key="7">
    <source>
        <dbReference type="ARBA" id="ARBA00023136"/>
    </source>
</evidence>
<keyword evidence="5" id="KW-0862">Zinc</keyword>
<evidence type="ECO:0000256" key="6">
    <source>
        <dbReference type="ARBA" id="ARBA00022989"/>
    </source>
</evidence>
<dbReference type="InterPro" id="IPR001841">
    <property type="entry name" value="Znf_RING"/>
</dbReference>
<evidence type="ECO:0000313" key="13">
    <source>
        <dbReference type="EMBL" id="ORX59427.1"/>
    </source>
</evidence>
<dbReference type="EMBL" id="MCGT01000005">
    <property type="protein sequence ID" value="ORX59427.1"/>
    <property type="molecule type" value="Genomic_DNA"/>
</dbReference>
<dbReference type="PANTHER" id="PTHR46539:SF1">
    <property type="entry name" value="E3 UBIQUITIN-PROTEIN LIGASE ATL42"/>
    <property type="match status" value="1"/>
</dbReference>
<dbReference type="GO" id="GO:0008270">
    <property type="term" value="F:zinc ion binding"/>
    <property type="evidence" value="ECO:0007669"/>
    <property type="project" value="UniProtKB-KW"/>
</dbReference>
<evidence type="ECO:0000256" key="2">
    <source>
        <dbReference type="ARBA" id="ARBA00022692"/>
    </source>
</evidence>
<dbReference type="STRING" id="101127.A0A1X2GQJ5"/>
<feature type="signal peptide" evidence="11">
    <location>
        <begin position="1"/>
        <end position="19"/>
    </location>
</feature>
<evidence type="ECO:0000256" key="11">
    <source>
        <dbReference type="SAM" id="SignalP"/>
    </source>
</evidence>
<dbReference type="PROSITE" id="PS00518">
    <property type="entry name" value="ZF_RING_1"/>
    <property type="match status" value="1"/>
</dbReference>
<comment type="caution">
    <text evidence="13">The sequence shown here is derived from an EMBL/GenBank/DDBJ whole genome shotgun (WGS) entry which is preliminary data.</text>
</comment>
<dbReference type="GO" id="GO:0016020">
    <property type="term" value="C:membrane"/>
    <property type="evidence" value="ECO:0007669"/>
    <property type="project" value="UniProtKB-SubCell"/>
</dbReference>
<feature type="compositionally biased region" description="Pro residues" evidence="9">
    <location>
        <begin position="422"/>
        <end position="431"/>
    </location>
</feature>
<evidence type="ECO:0000259" key="12">
    <source>
        <dbReference type="PROSITE" id="PS50089"/>
    </source>
</evidence>
<proteinExistence type="predicted"/>